<comment type="caution">
    <text evidence="1">The sequence shown here is derived from an EMBL/GenBank/DDBJ whole genome shotgun (WGS) entry which is preliminary data.</text>
</comment>
<dbReference type="GeneID" id="70135054"/>
<accession>A0A9P9A3E4</accession>
<reference evidence="1" key="1">
    <citation type="journal article" date="2021" name="Nat. Commun.">
        <title>Genetic determinants of endophytism in the Arabidopsis root mycobiome.</title>
        <authorList>
            <person name="Mesny F."/>
            <person name="Miyauchi S."/>
            <person name="Thiergart T."/>
            <person name="Pickel B."/>
            <person name="Atanasova L."/>
            <person name="Karlsson M."/>
            <person name="Huettel B."/>
            <person name="Barry K.W."/>
            <person name="Haridas S."/>
            <person name="Chen C."/>
            <person name="Bauer D."/>
            <person name="Andreopoulos W."/>
            <person name="Pangilinan J."/>
            <person name="LaButti K."/>
            <person name="Riley R."/>
            <person name="Lipzen A."/>
            <person name="Clum A."/>
            <person name="Drula E."/>
            <person name="Henrissat B."/>
            <person name="Kohler A."/>
            <person name="Grigoriev I.V."/>
            <person name="Martin F.M."/>
            <person name="Hacquard S."/>
        </authorList>
    </citation>
    <scope>NUCLEOTIDE SEQUENCE</scope>
    <source>
        <strain evidence="1">MPI-SDFR-AT-0073</strain>
    </source>
</reference>
<dbReference type="OrthoDB" id="420606at2759"/>
<evidence type="ECO:0000313" key="1">
    <source>
        <dbReference type="EMBL" id="KAH6659165.1"/>
    </source>
</evidence>
<protein>
    <submittedName>
        <fullName evidence="1">Uncharacterized protein</fullName>
    </submittedName>
</protein>
<sequence>METWLGPKGYIIGYLTSGGRDFNTSLSHYRPRPVTSVEKIPVRDSERPLEQEYLTNQRIRQVISLIEPGSLARWPLIILGPRDDWCSVNKNVVLMEMQRTVWSTAWLKAQQRPWKTAHSLAL</sequence>
<dbReference type="EMBL" id="JAGPXC010000001">
    <property type="protein sequence ID" value="KAH6659165.1"/>
    <property type="molecule type" value="Genomic_DNA"/>
</dbReference>
<dbReference type="RefSeq" id="XP_045963296.1">
    <property type="nucleotide sequence ID" value="XM_046106163.1"/>
</dbReference>
<keyword evidence="2" id="KW-1185">Reference proteome</keyword>
<dbReference type="Proteomes" id="UP000758603">
    <property type="component" value="Unassembled WGS sequence"/>
</dbReference>
<gene>
    <name evidence="1" type="ORF">BKA67DRAFT_652414</name>
</gene>
<evidence type="ECO:0000313" key="2">
    <source>
        <dbReference type="Proteomes" id="UP000758603"/>
    </source>
</evidence>
<organism evidence="1 2">
    <name type="scientific">Truncatella angustata</name>
    <dbReference type="NCBI Taxonomy" id="152316"/>
    <lineage>
        <taxon>Eukaryota</taxon>
        <taxon>Fungi</taxon>
        <taxon>Dikarya</taxon>
        <taxon>Ascomycota</taxon>
        <taxon>Pezizomycotina</taxon>
        <taxon>Sordariomycetes</taxon>
        <taxon>Xylariomycetidae</taxon>
        <taxon>Amphisphaeriales</taxon>
        <taxon>Sporocadaceae</taxon>
        <taxon>Truncatella</taxon>
    </lineage>
</organism>
<dbReference type="AlphaFoldDB" id="A0A9P9A3E4"/>
<dbReference type="Gene3D" id="3.30.9.30">
    <property type="match status" value="1"/>
</dbReference>
<proteinExistence type="predicted"/>
<name>A0A9P9A3E4_9PEZI</name>